<gene>
    <name evidence="2" type="ORF">LAZ67_22000946</name>
</gene>
<dbReference type="EMBL" id="CP092884">
    <property type="protein sequence ID" value="UYV82806.1"/>
    <property type="molecule type" value="Genomic_DNA"/>
</dbReference>
<protein>
    <recommendedName>
        <fullName evidence="4">Reverse transcriptase domain-containing protein</fullName>
    </recommendedName>
</protein>
<evidence type="ECO:0000313" key="2">
    <source>
        <dbReference type="EMBL" id="UYV82806.1"/>
    </source>
</evidence>
<sequence>MAAVVRWEGSFAEPIRIRSGVLQGVPLSPYLFILFNNDLISTYNGSDLPAVLLYAAPIWACDQKELLDKTQDVFLRRLLNLPRYTPGYILRMECGRTSLAVTSIKLTMKYWIRILNMEANRLPFICLTELMNLSRNSNIHIGLVETINDILNSTGFSYLINCTDKDFLQHELPLIIRTAIDQSIQGDWARINNTKLYPHYRNLKKTSLPEGFLLDNLPFIVKRHIAQKTSTLHILPGKITKTFSEKRNCYNFVHTPFEGYILGYTWAGLKADAGKHPESCPVTPFDHKPRSELRIGVPLQPLSPIALKIYFRLPQENYVISIQKQVDLSKTRKANTRFSICELSGGIYTKIKQAVGNSGIEFCFRNIAIQNRSTSTLWKKTSTLEGPGPGDERVLHRFSEPNLDKVAIDSQLCRRQDGKGVVLKAGPAEDPSLQVRGPPYDVEGLSDERPDGTAAPVTVAEAGQEGPTEAGWAGWGRAWRANLRAASASWPE</sequence>
<keyword evidence="3" id="KW-1185">Reference proteome</keyword>
<evidence type="ECO:0000256" key="1">
    <source>
        <dbReference type="SAM" id="MobiDB-lite"/>
    </source>
</evidence>
<name>A0ABY6LNX8_9ARAC</name>
<evidence type="ECO:0008006" key="4">
    <source>
        <dbReference type="Google" id="ProtNLM"/>
    </source>
</evidence>
<accession>A0ABY6LNX8</accession>
<organism evidence="2 3">
    <name type="scientific">Cordylochernes scorpioides</name>
    <dbReference type="NCBI Taxonomy" id="51811"/>
    <lineage>
        <taxon>Eukaryota</taxon>
        <taxon>Metazoa</taxon>
        <taxon>Ecdysozoa</taxon>
        <taxon>Arthropoda</taxon>
        <taxon>Chelicerata</taxon>
        <taxon>Arachnida</taxon>
        <taxon>Pseudoscorpiones</taxon>
        <taxon>Cheliferoidea</taxon>
        <taxon>Chernetidae</taxon>
        <taxon>Cordylochernes</taxon>
    </lineage>
</organism>
<feature type="region of interest" description="Disordered" evidence="1">
    <location>
        <begin position="423"/>
        <end position="473"/>
    </location>
</feature>
<proteinExistence type="predicted"/>
<evidence type="ECO:0000313" key="3">
    <source>
        <dbReference type="Proteomes" id="UP001235939"/>
    </source>
</evidence>
<reference evidence="2 3" key="1">
    <citation type="submission" date="2022-03" db="EMBL/GenBank/DDBJ databases">
        <title>A chromosomal length assembly of Cordylochernes scorpioides.</title>
        <authorList>
            <person name="Zeh D."/>
            <person name="Zeh J."/>
        </authorList>
    </citation>
    <scope>NUCLEOTIDE SEQUENCE [LARGE SCALE GENOMIC DNA]</scope>
    <source>
        <strain evidence="2">IN4F17</strain>
        <tissue evidence="2">Whole Body</tissue>
    </source>
</reference>
<dbReference type="Proteomes" id="UP001235939">
    <property type="component" value="Chromosome 22"/>
</dbReference>